<dbReference type="NCBIfam" id="TIGR00229">
    <property type="entry name" value="sensory_box"/>
    <property type="match status" value="1"/>
</dbReference>
<keyword evidence="3" id="KW-0804">Transcription</keyword>
<keyword evidence="4" id="KW-0175">Coiled coil</keyword>
<evidence type="ECO:0000256" key="3">
    <source>
        <dbReference type="ARBA" id="ARBA00023163"/>
    </source>
</evidence>
<dbReference type="Pfam" id="PF13426">
    <property type="entry name" value="PAS_9"/>
    <property type="match status" value="1"/>
</dbReference>
<dbReference type="SUPFAM" id="SSF55785">
    <property type="entry name" value="PYP-like sensor domain (PAS domain)"/>
    <property type="match status" value="1"/>
</dbReference>
<gene>
    <name evidence="6" type="ORF">SAMN05660830_01977</name>
</gene>
<dbReference type="InterPro" id="IPR016032">
    <property type="entry name" value="Sig_transdc_resp-reg_C-effctor"/>
</dbReference>
<dbReference type="CDD" id="cd06170">
    <property type="entry name" value="LuxR_C_like"/>
    <property type="match status" value="1"/>
</dbReference>
<dbReference type="Gene3D" id="1.10.10.10">
    <property type="entry name" value="Winged helix-like DNA-binding domain superfamily/Winged helix DNA-binding domain"/>
    <property type="match status" value="1"/>
</dbReference>
<evidence type="ECO:0000256" key="2">
    <source>
        <dbReference type="ARBA" id="ARBA00023125"/>
    </source>
</evidence>
<organism evidence="6 7">
    <name type="scientific">Halodesulfovibrio aestuarii</name>
    <dbReference type="NCBI Taxonomy" id="126333"/>
    <lineage>
        <taxon>Bacteria</taxon>
        <taxon>Pseudomonadati</taxon>
        <taxon>Thermodesulfobacteriota</taxon>
        <taxon>Desulfovibrionia</taxon>
        <taxon>Desulfovibrionales</taxon>
        <taxon>Desulfovibrionaceae</taxon>
        <taxon>Halodesulfovibrio</taxon>
    </lineage>
</organism>
<evidence type="ECO:0000313" key="6">
    <source>
        <dbReference type="EMBL" id="SHJ26286.1"/>
    </source>
</evidence>
<dbReference type="InterPro" id="IPR035965">
    <property type="entry name" value="PAS-like_dom_sf"/>
</dbReference>
<name>A0A8G2CA50_9BACT</name>
<dbReference type="Pfam" id="PF00196">
    <property type="entry name" value="GerE"/>
    <property type="match status" value="1"/>
</dbReference>
<keyword evidence="2" id="KW-0238">DNA-binding</keyword>
<comment type="caution">
    <text evidence="6">The sequence shown here is derived from an EMBL/GenBank/DDBJ whole genome shotgun (WGS) entry which is preliminary data.</text>
</comment>
<feature type="coiled-coil region" evidence="4">
    <location>
        <begin position="242"/>
        <end position="269"/>
    </location>
</feature>
<dbReference type="PRINTS" id="PR00038">
    <property type="entry name" value="HTHLUXR"/>
</dbReference>
<dbReference type="PROSITE" id="PS50043">
    <property type="entry name" value="HTH_LUXR_2"/>
    <property type="match status" value="1"/>
</dbReference>
<dbReference type="RefSeq" id="WP_020000051.1">
    <property type="nucleotide sequence ID" value="NZ_CP192217.1"/>
</dbReference>
<dbReference type="InterPro" id="IPR000014">
    <property type="entry name" value="PAS"/>
</dbReference>
<dbReference type="PANTHER" id="PTHR44688:SF16">
    <property type="entry name" value="DNA-BINDING TRANSCRIPTIONAL ACTIVATOR DEVR_DOSR"/>
    <property type="match status" value="1"/>
</dbReference>
<dbReference type="InterPro" id="IPR036388">
    <property type="entry name" value="WH-like_DNA-bd_sf"/>
</dbReference>
<dbReference type="InterPro" id="IPR000792">
    <property type="entry name" value="Tscrpt_reg_LuxR_C"/>
</dbReference>
<proteinExistence type="predicted"/>
<dbReference type="SMART" id="SM00091">
    <property type="entry name" value="PAS"/>
    <property type="match status" value="1"/>
</dbReference>
<evidence type="ECO:0000313" key="7">
    <source>
        <dbReference type="Proteomes" id="UP000184001"/>
    </source>
</evidence>
<protein>
    <submittedName>
        <fullName evidence="6">PAS domain S-box-containing protein</fullName>
    </submittedName>
</protein>
<keyword evidence="1" id="KW-0805">Transcription regulation</keyword>
<evidence type="ECO:0000256" key="1">
    <source>
        <dbReference type="ARBA" id="ARBA00023015"/>
    </source>
</evidence>
<dbReference type="PANTHER" id="PTHR44688">
    <property type="entry name" value="DNA-BINDING TRANSCRIPTIONAL ACTIVATOR DEVR_DOSR"/>
    <property type="match status" value="1"/>
</dbReference>
<dbReference type="GO" id="GO:0003677">
    <property type="term" value="F:DNA binding"/>
    <property type="evidence" value="ECO:0007669"/>
    <property type="project" value="UniProtKB-KW"/>
</dbReference>
<dbReference type="CDD" id="cd00130">
    <property type="entry name" value="PAS"/>
    <property type="match status" value="1"/>
</dbReference>
<sequence>MKETLRNLIEPENKDLFQELTDSFNDVVLFCNNHGVVIKSSIGANKFWECEVTHKTLWSLMEIPVGNINEMLSRYPAGRTSRISLSKKGKCNLWVMPIPQLLASNGGFVATLTPLAELQETYEECLHDNIIARKDSFKLFGALFDAAPDATILVDQDLTILSANPTAMRLFAFSDVENDSISLLTIIKESLRDIVLNGISSLSGGRLWCGELVAVGHSGEEIPVTITVKQVRLSDQLLFQVMLKDLSRRAELEENLKDREEELDSMDNTLRTVIRSVEEEKQEFREEVIGQVKQYLLPTIDRIAEVSSQDLRKSYSGILKSHIEDISENGTEVSDEMLSLSARQLEICKLIQVGMKGKEIAELLNISFETLQSHRKNIRKKLKLCGTKISLAAYLANRIDLDFE</sequence>
<accession>A0A8G2CA50</accession>
<dbReference type="EMBL" id="FQZR01000004">
    <property type="protein sequence ID" value="SHJ26286.1"/>
    <property type="molecule type" value="Genomic_DNA"/>
</dbReference>
<evidence type="ECO:0000256" key="4">
    <source>
        <dbReference type="SAM" id="Coils"/>
    </source>
</evidence>
<reference evidence="6 7" key="1">
    <citation type="submission" date="2016-11" db="EMBL/GenBank/DDBJ databases">
        <authorList>
            <person name="Varghese N."/>
            <person name="Submissions S."/>
        </authorList>
    </citation>
    <scope>NUCLEOTIDE SEQUENCE [LARGE SCALE GENOMIC DNA]</scope>
    <source>
        <strain evidence="6 7">DSM 17919</strain>
    </source>
</reference>
<dbReference type="SMART" id="SM00421">
    <property type="entry name" value="HTH_LUXR"/>
    <property type="match status" value="1"/>
</dbReference>
<dbReference type="GO" id="GO:0006355">
    <property type="term" value="P:regulation of DNA-templated transcription"/>
    <property type="evidence" value="ECO:0007669"/>
    <property type="project" value="InterPro"/>
</dbReference>
<dbReference type="Proteomes" id="UP000184001">
    <property type="component" value="Unassembled WGS sequence"/>
</dbReference>
<dbReference type="AlphaFoldDB" id="A0A8G2CA50"/>
<feature type="domain" description="HTH luxR-type" evidence="5">
    <location>
        <begin position="333"/>
        <end position="399"/>
    </location>
</feature>
<dbReference type="Gene3D" id="3.30.450.20">
    <property type="entry name" value="PAS domain"/>
    <property type="match status" value="1"/>
</dbReference>
<evidence type="ECO:0000259" key="5">
    <source>
        <dbReference type="PROSITE" id="PS50043"/>
    </source>
</evidence>
<dbReference type="SUPFAM" id="SSF46894">
    <property type="entry name" value="C-terminal effector domain of the bipartite response regulators"/>
    <property type="match status" value="1"/>
</dbReference>